<name>A0A7X1FAX7_9SPHN</name>
<dbReference type="EMBL" id="JACLAU010000063">
    <property type="protein sequence ID" value="MBC2653625.1"/>
    <property type="molecule type" value="Genomic_DNA"/>
</dbReference>
<evidence type="ECO:0000313" key="2">
    <source>
        <dbReference type="EMBL" id="MBC2653625.1"/>
    </source>
</evidence>
<feature type="transmembrane region" description="Helical" evidence="1">
    <location>
        <begin position="52"/>
        <end position="73"/>
    </location>
</feature>
<sequence>MNKRSRPAPSSRSRIFLLYAMLVTGVLTWQGIHYTGLLQILGEWQFSKIGTFFPVATQFVLVLAATLPVVAWLRFRDRRNHSPEPTDGLTRARERSARLVLLYTVVASCLAMAALVTMAIALTAFLPHGPSKALSVEGTAPIASGPVRLRGYADKSRMIEIKSNVIAGRRTIFVVPLLAYPGDRREIGYFVPVVSSKDALNVRTDPAPTVITQGFLAQHGMPEEAASLLRARGYPVRHRAALLYRSPADAAWSGLTSGILIGLLAMLFAIGAMIETRRYGRLVGSANATTTVAS</sequence>
<keyword evidence="1" id="KW-1133">Transmembrane helix</keyword>
<comment type="caution">
    <text evidence="2">The sequence shown here is derived from an EMBL/GenBank/DDBJ whole genome shotgun (WGS) entry which is preliminary data.</text>
</comment>
<gene>
    <name evidence="2" type="ORF">H7F49_18245</name>
</gene>
<keyword evidence="1" id="KW-0472">Membrane</keyword>
<feature type="transmembrane region" description="Helical" evidence="1">
    <location>
        <begin position="12"/>
        <end position="32"/>
    </location>
</feature>
<reference evidence="2 3" key="1">
    <citation type="submission" date="2020-08" db="EMBL/GenBank/DDBJ databases">
        <title>The genome sequence of Novosphingobium flavum 4Y4.</title>
        <authorList>
            <person name="Liu Y."/>
        </authorList>
    </citation>
    <scope>NUCLEOTIDE SEQUENCE [LARGE SCALE GENOMIC DNA]</scope>
    <source>
        <strain evidence="2 3">4Y4</strain>
    </source>
</reference>
<evidence type="ECO:0000256" key="1">
    <source>
        <dbReference type="SAM" id="Phobius"/>
    </source>
</evidence>
<feature type="transmembrane region" description="Helical" evidence="1">
    <location>
        <begin position="100"/>
        <end position="126"/>
    </location>
</feature>
<protein>
    <submittedName>
        <fullName evidence="2">Uncharacterized protein</fullName>
    </submittedName>
</protein>
<proteinExistence type="predicted"/>
<accession>A0A7X1FAX7</accession>
<organism evidence="2 3">
    <name type="scientific">Novosphingobium aerophilum</name>
    <dbReference type="NCBI Taxonomy" id="2839843"/>
    <lineage>
        <taxon>Bacteria</taxon>
        <taxon>Pseudomonadati</taxon>
        <taxon>Pseudomonadota</taxon>
        <taxon>Alphaproteobacteria</taxon>
        <taxon>Sphingomonadales</taxon>
        <taxon>Sphingomonadaceae</taxon>
        <taxon>Novosphingobium</taxon>
    </lineage>
</organism>
<feature type="transmembrane region" description="Helical" evidence="1">
    <location>
        <begin position="250"/>
        <end position="274"/>
    </location>
</feature>
<keyword evidence="1" id="KW-0812">Transmembrane</keyword>
<dbReference type="AlphaFoldDB" id="A0A7X1FAX7"/>
<evidence type="ECO:0000313" key="3">
    <source>
        <dbReference type="Proteomes" id="UP000520156"/>
    </source>
</evidence>
<dbReference type="Proteomes" id="UP000520156">
    <property type="component" value="Unassembled WGS sequence"/>
</dbReference>
<keyword evidence="3" id="KW-1185">Reference proteome</keyword>
<dbReference type="RefSeq" id="WP_185684996.1">
    <property type="nucleotide sequence ID" value="NZ_JACLAU010000063.1"/>
</dbReference>